<dbReference type="Proteomes" id="UP000184304">
    <property type="component" value="Unassembled WGS sequence"/>
</dbReference>
<organism evidence="1 2">
    <name type="scientific">Aspergillus tubingensis (strain CBS 134.48)</name>
    <dbReference type="NCBI Taxonomy" id="767770"/>
    <lineage>
        <taxon>Eukaryota</taxon>
        <taxon>Fungi</taxon>
        <taxon>Dikarya</taxon>
        <taxon>Ascomycota</taxon>
        <taxon>Pezizomycotina</taxon>
        <taxon>Eurotiomycetes</taxon>
        <taxon>Eurotiomycetidae</taxon>
        <taxon>Eurotiales</taxon>
        <taxon>Aspergillaceae</taxon>
        <taxon>Aspergillus</taxon>
        <taxon>Aspergillus subgen. Circumdati</taxon>
    </lineage>
</organism>
<dbReference type="VEuPathDB" id="FungiDB:ASPTUDRAFT_191681"/>
<proteinExistence type="predicted"/>
<gene>
    <name evidence="1" type="ORF">ASPTUDRAFT_191681</name>
</gene>
<dbReference type="EMBL" id="KV878204">
    <property type="protein sequence ID" value="OJI83227.1"/>
    <property type="molecule type" value="Genomic_DNA"/>
</dbReference>
<protein>
    <submittedName>
        <fullName evidence="1">Uncharacterized protein</fullName>
    </submittedName>
</protein>
<dbReference type="AlphaFoldDB" id="A0A1L9N1N5"/>
<evidence type="ECO:0000313" key="2">
    <source>
        <dbReference type="Proteomes" id="UP000184304"/>
    </source>
</evidence>
<evidence type="ECO:0000313" key="1">
    <source>
        <dbReference type="EMBL" id="OJI83227.1"/>
    </source>
</evidence>
<accession>A0A1L9N1N5</accession>
<reference evidence="2" key="1">
    <citation type="journal article" date="2017" name="Genome Biol.">
        <title>Comparative genomics reveals high biological diversity and specific adaptations in the industrially and medically important fungal genus Aspergillus.</title>
        <authorList>
            <person name="de Vries R.P."/>
            <person name="Riley R."/>
            <person name="Wiebenga A."/>
            <person name="Aguilar-Osorio G."/>
            <person name="Amillis S."/>
            <person name="Uchima C.A."/>
            <person name="Anderluh G."/>
            <person name="Asadollahi M."/>
            <person name="Askin M."/>
            <person name="Barry K."/>
            <person name="Battaglia E."/>
            <person name="Bayram O."/>
            <person name="Benocci T."/>
            <person name="Braus-Stromeyer S.A."/>
            <person name="Caldana C."/>
            <person name="Canovas D."/>
            <person name="Cerqueira G.C."/>
            <person name="Chen F."/>
            <person name="Chen W."/>
            <person name="Choi C."/>
            <person name="Clum A."/>
            <person name="Dos Santos R.A."/>
            <person name="Damasio A.R."/>
            <person name="Diallinas G."/>
            <person name="Emri T."/>
            <person name="Fekete E."/>
            <person name="Flipphi M."/>
            <person name="Freyberg S."/>
            <person name="Gallo A."/>
            <person name="Gournas C."/>
            <person name="Habgood R."/>
            <person name="Hainaut M."/>
            <person name="Harispe M.L."/>
            <person name="Henrissat B."/>
            <person name="Hilden K.S."/>
            <person name="Hope R."/>
            <person name="Hossain A."/>
            <person name="Karabika E."/>
            <person name="Karaffa L."/>
            <person name="Karanyi Z."/>
            <person name="Krasevec N."/>
            <person name="Kuo A."/>
            <person name="Kusch H."/>
            <person name="LaButti K."/>
            <person name="Lagendijk E.L."/>
            <person name="Lapidus A."/>
            <person name="Levasseur A."/>
            <person name="Lindquist E."/>
            <person name="Lipzen A."/>
            <person name="Logrieco A.F."/>
            <person name="MacCabe A."/>
            <person name="Maekelae M.R."/>
            <person name="Malavazi I."/>
            <person name="Melin P."/>
            <person name="Meyer V."/>
            <person name="Mielnichuk N."/>
            <person name="Miskei M."/>
            <person name="Molnar A.P."/>
            <person name="Mule G."/>
            <person name="Ngan C.Y."/>
            <person name="Orejas M."/>
            <person name="Orosz E."/>
            <person name="Ouedraogo J.P."/>
            <person name="Overkamp K.M."/>
            <person name="Park H.-S."/>
            <person name="Perrone G."/>
            <person name="Piumi F."/>
            <person name="Punt P.J."/>
            <person name="Ram A.F."/>
            <person name="Ramon A."/>
            <person name="Rauscher S."/>
            <person name="Record E."/>
            <person name="Riano-Pachon D.M."/>
            <person name="Robert V."/>
            <person name="Roehrig J."/>
            <person name="Ruller R."/>
            <person name="Salamov A."/>
            <person name="Salih N.S."/>
            <person name="Samson R.A."/>
            <person name="Sandor E."/>
            <person name="Sanguinetti M."/>
            <person name="Schuetze T."/>
            <person name="Sepcic K."/>
            <person name="Shelest E."/>
            <person name="Sherlock G."/>
            <person name="Sophianopoulou V."/>
            <person name="Squina F.M."/>
            <person name="Sun H."/>
            <person name="Susca A."/>
            <person name="Todd R.B."/>
            <person name="Tsang A."/>
            <person name="Unkles S.E."/>
            <person name="van de Wiele N."/>
            <person name="van Rossen-Uffink D."/>
            <person name="Oliveira J.V."/>
            <person name="Vesth T.C."/>
            <person name="Visser J."/>
            <person name="Yu J.-H."/>
            <person name="Zhou M."/>
            <person name="Andersen M.R."/>
            <person name="Archer D.B."/>
            <person name="Baker S.E."/>
            <person name="Benoit I."/>
            <person name="Brakhage A.A."/>
            <person name="Braus G.H."/>
            <person name="Fischer R."/>
            <person name="Frisvad J.C."/>
            <person name="Goldman G.H."/>
            <person name="Houbraken J."/>
            <person name="Oakley B."/>
            <person name="Pocsi I."/>
            <person name="Scazzocchio C."/>
            <person name="Seiboth B."/>
            <person name="vanKuyk P.A."/>
            <person name="Wortman J."/>
            <person name="Dyer P.S."/>
            <person name="Grigoriev I.V."/>
        </authorList>
    </citation>
    <scope>NUCLEOTIDE SEQUENCE [LARGE SCALE GENOMIC DNA]</scope>
    <source>
        <strain evidence="2">CBS 134.48</strain>
    </source>
</reference>
<keyword evidence="2" id="KW-1185">Reference proteome</keyword>
<sequence length="143" mass="15963">MTAREAGLLLVSVGRFGFFDNSAASRQECGLFRRGLALFESFTLLLSLSASLREYDIFIRASIEGLVQALFEGLVFFLCSLVPDVCRYPFEDAVYLGRYRASLRDVMVCQTLLLLLFENVVFISSAATFLEGAVNTSRYRSSP</sequence>
<dbReference type="OrthoDB" id="4507132at2759"/>
<name>A0A1L9N1N5_ASPTC</name>